<proteinExistence type="predicted"/>
<dbReference type="PROSITE" id="PS50932">
    <property type="entry name" value="HTH_LACI_2"/>
    <property type="match status" value="1"/>
</dbReference>
<dbReference type="PANTHER" id="PTHR30146:SF109">
    <property type="entry name" value="HTH-TYPE TRANSCRIPTIONAL REGULATOR GALS"/>
    <property type="match status" value="1"/>
</dbReference>
<organism evidence="5 6">
    <name type="scientific">Faecalibacterium prausnitzii</name>
    <dbReference type="NCBI Taxonomy" id="853"/>
    <lineage>
        <taxon>Bacteria</taxon>
        <taxon>Bacillati</taxon>
        <taxon>Bacillota</taxon>
        <taxon>Clostridia</taxon>
        <taxon>Eubacteriales</taxon>
        <taxon>Oscillospiraceae</taxon>
        <taxon>Faecalibacterium</taxon>
    </lineage>
</organism>
<dbReference type="Pfam" id="PF13377">
    <property type="entry name" value="Peripla_BP_3"/>
    <property type="match status" value="1"/>
</dbReference>
<evidence type="ECO:0000259" key="4">
    <source>
        <dbReference type="PROSITE" id="PS50932"/>
    </source>
</evidence>
<name>A0A2A7ANH2_9FIRM</name>
<dbReference type="GO" id="GO:0000976">
    <property type="term" value="F:transcription cis-regulatory region binding"/>
    <property type="evidence" value="ECO:0007669"/>
    <property type="project" value="TreeGrafter"/>
</dbReference>
<dbReference type="AlphaFoldDB" id="A0A2A7ANH2"/>
<sequence length="338" mass="37293">MSSLKDLAQECGVSVATVSKALNGQPDISEATRARVREAARRMGYVPNMAARSMKTNRTYNIGVLFVDEQQSGLAHEYFSAVLDSFKVRVEQLGYDITFINRNLGGRTMTYLEHCHYRGVDGAVIACVDFNDPQVIELVNSDVPVVTIDHVFNNRMAVLSDNVMGLSALVRTAYAQGHRRIAFIHGERTAVTENRLAGFYKSCDELGLEVPDAYVREGIYHDAARCAQETKALLALPQRPTCIIFPDDFSAMGGYNAIQQAGLHIPQDISVMGYDGIYLSRVMSPKLVTYQQNTMMLGRTAADKLVQMVEHPRVTLAEQLLVTGKLLDGSSVGRPPQI</sequence>
<dbReference type="CDD" id="cd01392">
    <property type="entry name" value="HTH_LacI"/>
    <property type="match status" value="1"/>
</dbReference>
<evidence type="ECO:0000313" key="6">
    <source>
        <dbReference type="Proteomes" id="UP000220005"/>
    </source>
</evidence>
<dbReference type="SMART" id="SM00354">
    <property type="entry name" value="HTH_LACI"/>
    <property type="match status" value="1"/>
</dbReference>
<dbReference type="InterPro" id="IPR010982">
    <property type="entry name" value="Lambda_DNA-bd_dom_sf"/>
</dbReference>
<comment type="caution">
    <text evidence="5">The sequence shown here is derived from an EMBL/GenBank/DDBJ whole genome shotgun (WGS) entry which is preliminary data.</text>
</comment>
<keyword evidence="1" id="KW-0805">Transcription regulation</keyword>
<dbReference type="PANTHER" id="PTHR30146">
    <property type="entry name" value="LACI-RELATED TRANSCRIPTIONAL REPRESSOR"/>
    <property type="match status" value="1"/>
</dbReference>
<dbReference type="EMBL" id="NMTY01000024">
    <property type="protein sequence ID" value="PDX80735.1"/>
    <property type="molecule type" value="Genomic_DNA"/>
</dbReference>
<dbReference type="Gene3D" id="1.10.260.40">
    <property type="entry name" value="lambda repressor-like DNA-binding domains"/>
    <property type="match status" value="1"/>
</dbReference>
<dbReference type="GO" id="GO:0003700">
    <property type="term" value="F:DNA-binding transcription factor activity"/>
    <property type="evidence" value="ECO:0007669"/>
    <property type="project" value="TreeGrafter"/>
</dbReference>
<dbReference type="RefSeq" id="WP_097839683.1">
    <property type="nucleotide sequence ID" value="NZ_NMTY01000024.1"/>
</dbReference>
<dbReference type="Proteomes" id="UP000220005">
    <property type="component" value="Unassembled WGS sequence"/>
</dbReference>
<keyword evidence="2" id="KW-0238">DNA-binding</keyword>
<dbReference type="CDD" id="cd06267">
    <property type="entry name" value="PBP1_LacI_sugar_binding-like"/>
    <property type="match status" value="1"/>
</dbReference>
<evidence type="ECO:0000256" key="1">
    <source>
        <dbReference type="ARBA" id="ARBA00023015"/>
    </source>
</evidence>
<accession>A0A2A7ANH2</accession>
<dbReference type="SUPFAM" id="SSF47413">
    <property type="entry name" value="lambda repressor-like DNA-binding domains"/>
    <property type="match status" value="1"/>
</dbReference>
<feature type="domain" description="HTH lacI-type" evidence="4">
    <location>
        <begin position="2"/>
        <end position="56"/>
    </location>
</feature>
<reference evidence="5 6" key="1">
    <citation type="journal article" date="2017" name="Front. Microbiol.">
        <title>New Insights into the Diversity of the Genus Faecalibacterium.</title>
        <authorList>
            <person name="Benevides L."/>
            <person name="Burman S."/>
            <person name="Martin R."/>
            <person name="Robert V."/>
            <person name="Thomas M."/>
            <person name="Miquel S."/>
            <person name="Chain F."/>
            <person name="Sokol H."/>
            <person name="Bermudez-Humaran L.G."/>
            <person name="Morrison M."/>
            <person name="Langella P."/>
            <person name="Azevedo V.A."/>
            <person name="Chatel J.M."/>
            <person name="Soares S."/>
        </authorList>
    </citation>
    <scope>NUCLEOTIDE SEQUENCE [LARGE SCALE GENOMIC DNA]</scope>
    <source>
        <strain evidence="5 6">CNCM I 4575</strain>
    </source>
</reference>
<gene>
    <name evidence="5" type="ORF">CGS58_09500</name>
</gene>
<protein>
    <submittedName>
        <fullName evidence="5">LacI family transcriptional regulator</fullName>
    </submittedName>
</protein>
<dbReference type="InterPro" id="IPR046335">
    <property type="entry name" value="LacI/GalR-like_sensor"/>
</dbReference>
<evidence type="ECO:0000256" key="2">
    <source>
        <dbReference type="ARBA" id="ARBA00023125"/>
    </source>
</evidence>
<dbReference type="SUPFAM" id="SSF53822">
    <property type="entry name" value="Periplasmic binding protein-like I"/>
    <property type="match status" value="1"/>
</dbReference>
<keyword evidence="3" id="KW-0804">Transcription</keyword>
<dbReference type="InterPro" id="IPR028082">
    <property type="entry name" value="Peripla_BP_I"/>
</dbReference>
<evidence type="ECO:0000313" key="5">
    <source>
        <dbReference type="EMBL" id="PDX80735.1"/>
    </source>
</evidence>
<dbReference type="Pfam" id="PF00356">
    <property type="entry name" value="LacI"/>
    <property type="match status" value="1"/>
</dbReference>
<evidence type="ECO:0000256" key="3">
    <source>
        <dbReference type="ARBA" id="ARBA00023163"/>
    </source>
</evidence>
<dbReference type="InterPro" id="IPR000843">
    <property type="entry name" value="HTH_LacI"/>
</dbReference>
<dbReference type="Gene3D" id="3.40.50.2300">
    <property type="match status" value="2"/>
</dbReference>